<keyword evidence="1" id="KW-0472">Membrane</keyword>
<accession>A0A8A8DEA2</accession>
<organism evidence="2 3">
    <name type="scientific">Burkholderia seminalis</name>
    <dbReference type="NCBI Taxonomy" id="488731"/>
    <lineage>
        <taxon>Bacteria</taxon>
        <taxon>Pseudomonadati</taxon>
        <taxon>Pseudomonadota</taxon>
        <taxon>Betaproteobacteria</taxon>
        <taxon>Burkholderiales</taxon>
        <taxon>Burkholderiaceae</taxon>
        <taxon>Burkholderia</taxon>
        <taxon>Burkholderia cepacia complex</taxon>
    </lineage>
</organism>
<reference evidence="2" key="1">
    <citation type="submission" date="2014-04" db="EMBL/GenBank/DDBJ databases">
        <authorList>
            <person name="Ho Y.-N."/>
            <person name="Huang C.-C."/>
        </authorList>
    </citation>
    <scope>NUCLEOTIDE SEQUENCE</scope>
    <source>
        <strain evidence="2">869T2</strain>
    </source>
</reference>
<evidence type="ECO:0000313" key="3">
    <source>
        <dbReference type="Proteomes" id="UP000027834"/>
    </source>
</evidence>
<keyword evidence="1" id="KW-0812">Transmembrane</keyword>
<keyword evidence="3" id="KW-1185">Reference proteome</keyword>
<reference evidence="2" key="2">
    <citation type="submission" date="2021-03" db="EMBL/GenBank/DDBJ databases">
        <title>Complete genome sequence of Burkholderia seminalis 869T2.</title>
        <authorList>
            <person name="Hung S.-H."/>
            <person name="Huang C.-T."/>
            <person name="Huang C.-C."/>
            <person name="Kuo C.-H."/>
        </authorList>
    </citation>
    <scope>NUCLEOTIDE SEQUENCE</scope>
    <source>
        <strain evidence="2">869T2</strain>
    </source>
</reference>
<proteinExistence type="predicted"/>
<gene>
    <name evidence="2" type="ORF">DT99_023355</name>
</gene>
<evidence type="ECO:0000313" key="2">
    <source>
        <dbReference type="EMBL" id="QTO22810.1"/>
    </source>
</evidence>
<name>A0A8A8DEA2_9BURK</name>
<dbReference type="Proteomes" id="UP000027834">
    <property type="component" value="Chromosome 2"/>
</dbReference>
<dbReference type="AlphaFoldDB" id="A0A8A8DEA2"/>
<protein>
    <submittedName>
        <fullName evidence="2">Uncharacterized protein</fullName>
    </submittedName>
</protein>
<evidence type="ECO:0000256" key="1">
    <source>
        <dbReference type="SAM" id="Phobius"/>
    </source>
</evidence>
<keyword evidence="1" id="KW-1133">Transmembrane helix</keyword>
<feature type="transmembrane region" description="Helical" evidence="1">
    <location>
        <begin position="12"/>
        <end position="40"/>
    </location>
</feature>
<dbReference type="EMBL" id="CP072521">
    <property type="protein sequence ID" value="QTO22810.1"/>
    <property type="molecule type" value="Genomic_DNA"/>
</dbReference>
<sequence length="104" mass="10737">MRAAAMSERQRFIVALASGLPRALGIFAVLSGVLRIGIAVARRRDAGTSWRTISAGARTALAGALLSCEAMGAVYFAIAALGDRWADAGAPAPDRPARENDGPT</sequence>